<evidence type="ECO:0000313" key="2">
    <source>
        <dbReference type="Proteomes" id="UP000221837"/>
    </source>
</evidence>
<keyword evidence="2" id="KW-1185">Reference proteome</keyword>
<organism evidence="1 2">
    <name type="scientific">Serratia phage BF</name>
    <dbReference type="NCBI Taxonomy" id="1962671"/>
    <lineage>
        <taxon>Viruses</taxon>
        <taxon>Duplodnaviria</taxon>
        <taxon>Heunggongvirae</taxon>
        <taxon>Uroviricota</taxon>
        <taxon>Caudoviricetes</taxon>
        <taxon>Eneladusvirus</taxon>
        <taxon>Eneladusvirus BF</taxon>
    </lineage>
</organism>
<proteinExistence type="predicted"/>
<dbReference type="Proteomes" id="UP000221837">
    <property type="component" value="Genome"/>
</dbReference>
<name>A0A1S6UB23_9CAUD</name>
<accession>A0A1S6UB23</accession>
<evidence type="ECO:0000313" key="1">
    <source>
        <dbReference type="EMBL" id="AQW88933.1"/>
    </source>
</evidence>
<reference evidence="1" key="1">
    <citation type="submission" date="2017-02" db="EMBL/GenBank/DDBJ databases">
        <title>Genome sequence of Serratia marcescens phage BF.</title>
        <authorList>
            <person name="Casey E."/>
            <person name="Fitzgerald B."/>
            <person name="Mahony J."/>
            <person name="Lugli G."/>
            <person name="Ventura M."/>
            <person name="van Sinderen D."/>
        </authorList>
    </citation>
    <scope>NUCLEOTIDE SEQUENCE [LARGE SCALE GENOMIC DNA]</scope>
</reference>
<dbReference type="OrthoDB" id="28216at10239"/>
<dbReference type="EMBL" id="KY630187">
    <property type="protein sequence ID" value="AQW88933.1"/>
    <property type="molecule type" value="Genomic_DNA"/>
</dbReference>
<sequence length="63" mass="7302">MITTENVTLYDTLNESYGSPYGLGYKGYIFVFETVAERDSWINECTDEDLDYIIENESVETED</sequence>
<protein>
    <submittedName>
        <fullName evidence="1">Uncharacterized protein</fullName>
    </submittedName>
</protein>
<gene>
    <name evidence="1" type="ORF">BF_0408</name>
</gene>